<evidence type="ECO:0000256" key="3">
    <source>
        <dbReference type="ARBA" id="ARBA00022737"/>
    </source>
</evidence>
<reference evidence="10 11" key="1">
    <citation type="submission" date="2019-07" db="EMBL/GenBank/DDBJ databases">
        <authorList>
            <person name="Jastrzebski P J."/>
            <person name="Paukszto L."/>
            <person name="Jastrzebski P J."/>
        </authorList>
    </citation>
    <scope>NUCLEOTIDE SEQUENCE [LARGE SCALE GENOMIC DNA]</scope>
    <source>
        <strain evidence="10 11">WMS-il1</strain>
    </source>
</reference>
<evidence type="ECO:0000259" key="9">
    <source>
        <dbReference type="PROSITE" id="PS50059"/>
    </source>
</evidence>
<dbReference type="GO" id="GO:0003755">
    <property type="term" value="F:peptidyl-prolyl cis-trans isomerase activity"/>
    <property type="evidence" value="ECO:0007669"/>
    <property type="project" value="UniProtKB-KW"/>
</dbReference>
<evidence type="ECO:0000256" key="7">
    <source>
        <dbReference type="PROSITE-ProRule" id="PRU00277"/>
    </source>
</evidence>
<dbReference type="PANTHER" id="PTHR46512:SF9">
    <property type="entry name" value="PEPTIDYLPROLYL ISOMERASE"/>
    <property type="match status" value="1"/>
</dbReference>
<name>A0A564YJN6_HYMDI</name>
<dbReference type="InterPro" id="IPR050754">
    <property type="entry name" value="FKBP4/5/8-like"/>
</dbReference>
<dbReference type="AlphaFoldDB" id="A0A564YJN6"/>
<protein>
    <recommendedName>
        <fullName evidence="2 7">peptidylprolyl isomerase</fullName>
        <ecNumber evidence="2 7">5.2.1.8</ecNumber>
    </recommendedName>
</protein>
<evidence type="ECO:0000256" key="2">
    <source>
        <dbReference type="ARBA" id="ARBA00013194"/>
    </source>
</evidence>
<dbReference type="PROSITE" id="PS50293">
    <property type="entry name" value="TPR_REGION"/>
    <property type="match status" value="1"/>
</dbReference>
<dbReference type="SUPFAM" id="SSF54534">
    <property type="entry name" value="FKBP-like"/>
    <property type="match status" value="2"/>
</dbReference>
<organism evidence="10 11">
    <name type="scientific">Hymenolepis diminuta</name>
    <name type="common">Rat tapeworm</name>
    <dbReference type="NCBI Taxonomy" id="6216"/>
    <lineage>
        <taxon>Eukaryota</taxon>
        <taxon>Metazoa</taxon>
        <taxon>Spiralia</taxon>
        <taxon>Lophotrochozoa</taxon>
        <taxon>Platyhelminthes</taxon>
        <taxon>Cestoda</taxon>
        <taxon>Eucestoda</taxon>
        <taxon>Cyclophyllidea</taxon>
        <taxon>Hymenolepididae</taxon>
        <taxon>Hymenolepis</taxon>
    </lineage>
</organism>
<evidence type="ECO:0000256" key="1">
    <source>
        <dbReference type="ARBA" id="ARBA00000971"/>
    </source>
</evidence>
<dbReference type="EMBL" id="CABIJS010000222">
    <property type="protein sequence ID" value="VUZ46764.1"/>
    <property type="molecule type" value="Genomic_DNA"/>
</dbReference>
<dbReference type="EC" id="5.2.1.8" evidence="2 7"/>
<dbReference type="Pfam" id="PF00515">
    <property type="entry name" value="TPR_1"/>
    <property type="match status" value="1"/>
</dbReference>
<evidence type="ECO:0000256" key="4">
    <source>
        <dbReference type="ARBA" id="ARBA00022803"/>
    </source>
</evidence>
<dbReference type="Proteomes" id="UP000321570">
    <property type="component" value="Unassembled WGS sequence"/>
</dbReference>
<feature type="domain" description="PPIase FKBP-type" evidence="9">
    <location>
        <begin position="35"/>
        <end position="102"/>
    </location>
</feature>
<dbReference type="PROSITE" id="PS50059">
    <property type="entry name" value="FKBP_PPIASE"/>
    <property type="match status" value="2"/>
</dbReference>
<evidence type="ECO:0000313" key="11">
    <source>
        <dbReference type="Proteomes" id="UP000321570"/>
    </source>
</evidence>
<dbReference type="InterPro" id="IPR046357">
    <property type="entry name" value="PPIase_dom_sf"/>
</dbReference>
<evidence type="ECO:0000313" key="10">
    <source>
        <dbReference type="EMBL" id="VUZ46764.1"/>
    </source>
</evidence>
<dbReference type="Pfam" id="PF00254">
    <property type="entry name" value="FKBP_C"/>
    <property type="match status" value="2"/>
</dbReference>
<keyword evidence="3" id="KW-0677">Repeat</keyword>
<dbReference type="Gene3D" id="3.10.50.40">
    <property type="match status" value="2"/>
</dbReference>
<evidence type="ECO:0000256" key="8">
    <source>
        <dbReference type="PROSITE-ProRule" id="PRU00339"/>
    </source>
</evidence>
<dbReference type="SMART" id="SM00028">
    <property type="entry name" value="TPR"/>
    <property type="match status" value="3"/>
</dbReference>
<keyword evidence="4 8" id="KW-0802">TPR repeat</keyword>
<gene>
    <name evidence="10" type="ORF">WMSIL1_LOCUS6328</name>
</gene>
<proteinExistence type="predicted"/>
<dbReference type="SUPFAM" id="SSF48452">
    <property type="entry name" value="TPR-like"/>
    <property type="match status" value="1"/>
</dbReference>
<dbReference type="PANTHER" id="PTHR46512">
    <property type="entry name" value="PEPTIDYLPROLYL ISOMERASE"/>
    <property type="match status" value="1"/>
</dbReference>
<sequence length="422" mass="47623">MGEFPLDGFTALTEDRGVLKKIIKPGKVDLSPVAGDDVVMIYSGKFIGGDKDGQNVQCTSNEREELTFRFGRPVVMEGWNIVIPTMKMGESCQIFVTPEYAFDDGNSCIIDLELVDFYGDDVNLSNTDSVFLTRIERGNAGTPVRPGATCDITIKEYTNEEFVGERQLTKYIAGDHACNDLPKGFDIGLSHMNAGEKGRIKVAKDVIYPKEWYEKRDIPIGASIYFLVEVTSCEQRKTPSVFKTFTQKLENMKAWKDKANEFLKVGKYTIALDMYQDLLDDIPSLVTTSFKENGLLLSFKSALYQNRALAYLKLKCPEECLKECDNAIDLFDRNEKSLYRKGEAYLLMSDHEEAQRWFEEVLKVNPDNAAAVAKVKSCKAVISDQLKKENRMFVAAFKQMSESKDDAEVEKTVEIAEQVETK</sequence>
<evidence type="ECO:0000256" key="6">
    <source>
        <dbReference type="ARBA" id="ARBA00023235"/>
    </source>
</evidence>
<dbReference type="InterPro" id="IPR001179">
    <property type="entry name" value="PPIase_FKBP_dom"/>
</dbReference>
<evidence type="ECO:0000256" key="5">
    <source>
        <dbReference type="ARBA" id="ARBA00023110"/>
    </source>
</evidence>
<keyword evidence="11" id="KW-1185">Reference proteome</keyword>
<dbReference type="InterPro" id="IPR011990">
    <property type="entry name" value="TPR-like_helical_dom_sf"/>
</dbReference>
<keyword evidence="5 7" id="KW-0697">Rotamase</keyword>
<dbReference type="PROSITE" id="PS50005">
    <property type="entry name" value="TPR"/>
    <property type="match status" value="1"/>
</dbReference>
<dbReference type="InterPro" id="IPR019734">
    <property type="entry name" value="TPR_rpt"/>
</dbReference>
<feature type="domain" description="PPIase FKBP-type" evidence="9">
    <location>
        <begin position="119"/>
        <end position="234"/>
    </location>
</feature>
<comment type="catalytic activity">
    <reaction evidence="1 7">
        <text>[protein]-peptidylproline (omega=180) = [protein]-peptidylproline (omega=0)</text>
        <dbReference type="Rhea" id="RHEA:16237"/>
        <dbReference type="Rhea" id="RHEA-COMP:10747"/>
        <dbReference type="Rhea" id="RHEA-COMP:10748"/>
        <dbReference type="ChEBI" id="CHEBI:83833"/>
        <dbReference type="ChEBI" id="CHEBI:83834"/>
        <dbReference type="EC" id="5.2.1.8"/>
    </reaction>
</comment>
<feature type="repeat" description="TPR" evidence="8">
    <location>
        <begin position="335"/>
        <end position="368"/>
    </location>
</feature>
<keyword evidence="6 7" id="KW-0413">Isomerase</keyword>
<dbReference type="Gene3D" id="1.25.40.10">
    <property type="entry name" value="Tetratricopeptide repeat domain"/>
    <property type="match status" value="1"/>
</dbReference>
<accession>A0A564YJN6</accession>